<feature type="transmembrane region" description="Helical" evidence="1">
    <location>
        <begin position="65"/>
        <end position="84"/>
    </location>
</feature>
<evidence type="ECO:0008006" key="4">
    <source>
        <dbReference type="Google" id="ProtNLM"/>
    </source>
</evidence>
<feature type="transmembrane region" description="Helical" evidence="1">
    <location>
        <begin position="39"/>
        <end position="59"/>
    </location>
</feature>
<gene>
    <name evidence="2" type="ORF">Krac_2070</name>
</gene>
<dbReference type="AlphaFoldDB" id="D6U4C5"/>
<dbReference type="Proteomes" id="UP000004508">
    <property type="component" value="Unassembled WGS sequence"/>
</dbReference>
<accession>D6U4C5</accession>
<keyword evidence="1" id="KW-0812">Transmembrane</keyword>
<reference evidence="2 3" key="1">
    <citation type="journal article" date="2011" name="Stand. Genomic Sci.">
        <title>Non-contiguous finished genome sequence and contextual data of the filamentous soil bacterium Ktedonobacter racemifer type strain (SOSP1-21).</title>
        <authorList>
            <person name="Chang Y.J."/>
            <person name="Land M."/>
            <person name="Hauser L."/>
            <person name="Chertkov O."/>
            <person name="Del Rio T.G."/>
            <person name="Nolan M."/>
            <person name="Copeland A."/>
            <person name="Tice H."/>
            <person name="Cheng J.F."/>
            <person name="Lucas S."/>
            <person name="Han C."/>
            <person name="Goodwin L."/>
            <person name="Pitluck S."/>
            <person name="Ivanova N."/>
            <person name="Ovchinikova G."/>
            <person name="Pati A."/>
            <person name="Chen A."/>
            <person name="Palaniappan K."/>
            <person name="Mavromatis K."/>
            <person name="Liolios K."/>
            <person name="Brettin T."/>
            <person name="Fiebig A."/>
            <person name="Rohde M."/>
            <person name="Abt B."/>
            <person name="Goker M."/>
            <person name="Detter J.C."/>
            <person name="Woyke T."/>
            <person name="Bristow J."/>
            <person name="Eisen J.A."/>
            <person name="Markowitz V."/>
            <person name="Hugenholtz P."/>
            <person name="Kyrpides N.C."/>
            <person name="Klenk H.P."/>
            <person name="Lapidus A."/>
        </authorList>
    </citation>
    <scope>NUCLEOTIDE SEQUENCE [LARGE SCALE GENOMIC DNA]</scope>
    <source>
        <strain evidence="3">DSM 44963</strain>
    </source>
</reference>
<evidence type="ECO:0000313" key="2">
    <source>
        <dbReference type="EMBL" id="EFH81355.1"/>
    </source>
</evidence>
<sequence length="91" mass="9386">MVLASLLDALWAGIVWIAIGGVAGAIGDYVMQEERLGTPVTVVIGIGGGVLGGLFPGLIGLSDKGMFWTYMTCVCGAVAALVFAKRQVDRT</sequence>
<feature type="transmembrane region" description="Helical" evidence="1">
    <location>
        <begin position="6"/>
        <end position="27"/>
    </location>
</feature>
<proteinExistence type="predicted"/>
<dbReference type="InParanoid" id="D6U4C5"/>
<keyword evidence="1" id="KW-0472">Membrane</keyword>
<evidence type="ECO:0000313" key="3">
    <source>
        <dbReference type="Proteomes" id="UP000004508"/>
    </source>
</evidence>
<dbReference type="EMBL" id="ADVG01000004">
    <property type="protein sequence ID" value="EFH81355.1"/>
    <property type="molecule type" value="Genomic_DNA"/>
</dbReference>
<dbReference type="RefSeq" id="WP_007918663.1">
    <property type="nucleotide sequence ID" value="NZ_ADVG01000004.1"/>
</dbReference>
<keyword evidence="3" id="KW-1185">Reference proteome</keyword>
<comment type="caution">
    <text evidence="2">The sequence shown here is derived from an EMBL/GenBank/DDBJ whole genome shotgun (WGS) entry which is preliminary data.</text>
</comment>
<evidence type="ECO:0000256" key="1">
    <source>
        <dbReference type="SAM" id="Phobius"/>
    </source>
</evidence>
<organism evidence="2 3">
    <name type="scientific">Ktedonobacter racemifer DSM 44963</name>
    <dbReference type="NCBI Taxonomy" id="485913"/>
    <lineage>
        <taxon>Bacteria</taxon>
        <taxon>Bacillati</taxon>
        <taxon>Chloroflexota</taxon>
        <taxon>Ktedonobacteria</taxon>
        <taxon>Ktedonobacterales</taxon>
        <taxon>Ktedonobacteraceae</taxon>
        <taxon>Ktedonobacter</taxon>
    </lineage>
</organism>
<protein>
    <recommendedName>
        <fullName evidence="4">Transglycosylase-associated protein</fullName>
    </recommendedName>
</protein>
<name>D6U4C5_KTERA</name>
<keyword evidence="1" id="KW-1133">Transmembrane helix</keyword>
<dbReference type="STRING" id="485913.Krac_2070"/>